<evidence type="ECO:0000256" key="2">
    <source>
        <dbReference type="ARBA" id="ARBA00022448"/>
    </source>
</evidence>
<dbReference type="InterPro" id="IPR036465">
    <property type="entry name" value="vWFA_dom_sf"/>
</dbReference>
<keyword evidence="7" id="KW-0862">Zinc</keyword>
<keyword evidence="11" id="KW-0812">Transmembrane</keyword>
<dbReference type="InterPro" id="IPR002035">
    <property type="entry name" value="VWF_A"/>
</dbReference>
<feature type="transmembrane region" description="Helical" evidence="11">
    <location>
        <begin position="944"/>
        <end position="968"/>
    </location>
</feature>
<dbReference type="PANTHER" id="PTHR10579:SF42">
    <property type="entry name" value="CHLORIDE CHANNEL ACCESSORY 3B"/>
    <property type="match status" value="1"/>
</dbReference>
<dbReference type="Gene3D" id="3.40.50.410">
    <property type="entry name" value="von Willebrand factor, type A domain"/>
    <property type="match status" value="1"/>
</dbReference>
<keyword evidence="3" id="KW-0645">Protease</keyword>
<keyword evidence="6" id="KW-0378">Hydrolase</keyword>
<dbReference type="Pfam" id="PF08434">
    <property type="entry name" value="CLCA"/>
    <property type="match status" value="1"/>
</dbReference>
<dbReference type="NCBIfam" id="NF041940">
    <property type="entry name" value="choice_anch_X"/>
    <property type="match status" value="1"/>
</dbReference>
<keyword evidence="11" id="KW-1133">Transmembrane helix</keyword>
<dbReference type="CDD" id="cd00198">
    <property type="entry name" value="vWFA"/>
    <property type="match status" value="1"/>
</dbReference>
<evidence type="ECO:0000313" key="14">
    <source>
        <dbReference type="Proteomes" id="UP001369086"/>
    </source>
</evidence>
<dbReference type="InterPro" id="IPR004727">
    <property type="entry name" value="CLCA_chordata"/>
</dbReference>
<dbReference type="Proteomes" id="UP001369086">
    <property type="component" value="Unassembled WGS sequence"/>
</dbReference>
<evidence type="ECO:0000256" key="5">
    <source>
        <dbReference type="ARBA" id="ARBA00022729"/>
    </source>
</evidence>
<evidence type="ECO:0000256" key="9">
    <source>
        <dbReference type="ARBA" id="ARBA00023180"/>
    </source>
</evidence>
<evidence type="ECO:0000256" key="8">
    <source>
        <dbReference type="ARBA" id="ARBA00023049"/>
    </source>
</evidence>
<keyword evidence="2" id="KW-0813">Transport</keyword>
<evidence type="ECO:0000256" key="11">
    <source>
        <dbReference type="SAM" id="Phobius"/>
    </source>
</evidence>
<evidence type="ECO:0000256" key="7">
    <source>
        <dbReference type="ARBA" id="ARBA00022833"/>
    </source>
</evidence>
<keyword evidence="9" id="KW-0325">Glycoprotein</keyword>
<keyword evidence="8" id="KW-0482">Metalloprotease</keyword>
<comment type="caution">
    <text evidence="13">The sequence shown here is derived from an EMBL/GenBank/DDBJ whole genome shotgun (WGS) entry which is preliminary data.</text>
</comment>
<sequence>MDHNALAELLEVLESRRDTEERSREERYTGLIERVGMALSTAPAPTATPAMSAPKARAMKMTAEDDPDAYLVVFEKILSGLAKGLNVQLENNGYKELVIAINPQVAEGTLILTKIKEMVTEASVYLFSATGGRFYFKDVKILLPLTWSNNYEKSRTESYVKAKVIIAEPYLKYGDDPYTLQYGGCGEEGLYIHLTPDFLLDDTFLSVYGPRGRVFVHEWAHLRWGVYDEYNEQKPFYISKDQKAEPTRCSKDITGITEALSCTGSSCSVQKCSIDPATSLPAGNCKFFPNKQQNTPASIMFLQSLSSVTQFCDDNTHNFEAPNMQNKICNYRSVWDVIKRSEDFNKSVPMTTTPPAPQFTLMRKGDQVVCLLLDVSGSMADFNRLNRMRQAAEVFLLQIIEPGSWVGIVSFESTGKVLKVLSQIEDEASRKVLAKALPNVASGGTEICKGLNTAFTVLRGDDSSTYGDEIILLTDGEDTTVGTCLDDVRSSGTIIHTIALGPNAAKELETMSNVTGGLQFSATDSLDSNGLIDAFAGISSGSGDLAAQSIQLESSGQKISNQAWFNGTVSIDKTVGNDTFFTVTWEKNEPNIYLTSPAGKTFTAANFTKDPVLNTARLLIPGTAETGDWQYSLFNKLNTQTVTMTVTSRAADTSVPPVTVSAHMNQDTSAGNAPMVVYAEVSQGFLPVLGANVTAFIETNSGNPYVLSLLDDGSGADAVKVDGIYSRYFTAFKGNGRYSLKVKVQGRDITARLAVRRQGRAMYIPGYVENGKIELNPEKPPVNEDDFQINVGSFSRSTTGGTFTVAGMVGTTPPIFPPCKISDLEAELKHDAVSLSWTAPGENADQGTAKAYEIRMSKSLQKLRDDFSAAVLVDTSTLSPHAAGSKEEFGFLPDEMTIQNGTILYFAARALGRTDVKSEVSNIARAAMIMPPNQPTEINPGSNITGIVLIVTGIVAGVCILISATLCIMKKKQQARTSPVA</sequence>
<evidence type="ECO:0000313" key="13">
    <source>
        <dbReference type="EMBL" id="KAK6484074.1"/>
    </source>
</evidence>
<evidence type="ECO:0000259" key="12">
    <source>
        <dbReference type="PROSITE" id="PS50234"/>
    </source>
</evidence>
<dbReference type="InterPro" id="IPR013642">
    <property type="entry name" value="CLCA_N"/>
</dbReference>
<proteinExistence type="inferred from homology"/>
<keyword evidence="4" id="KW-0479">Metal-binding</keyword>
<gene>
    <name evidence="13" type="ORF">HHUSO_G13752</name>
</gene>
<dbReference type="InterPro" id="IPR051266">
    <property type="entry name" value="CLCR"/>
</dbReference>
<evidence type="ECO:0000256" key="1">
    <source>
        <dbReference type="ARBA" id="ARBA00006398"/>
    </source>
</evidence>
<dbReference type="PANTHER" id="PTHR10579">
    <property type="entry name" value="CALCIUM-ACTIVATED CHLORIDE CHANNEL REGULATOR"/>
    <property type="match status" value="1"/>
</dbReference>
<keyword evidence="14" id="KW-1185">Reference proteome</keyword>
<dbReference type="SUPFAM" id="SSF53300">
    <property type="entry name" value="vWA-like"/>
    <property type="match status" value="1"/>
</dbReference>
<evidence type="ECO:0000256" key="6">
    <source>
        <dbReference type="ARBA" id="ARBA00022801"/>
    </source>
</evidence>
<evidence type="ECO:0000256" key="3">
    <source>
        <dbReference type="ARBA" id="ARBA00022670"/>
    </source>
</evidence>
<reference evidence="13 14" key="1">
    <citation type="submission" date="2021-05" db="EMBL/GenBank/DDBJ databases">
        <authorList>
            <person name="Zahm M."/>
            <person name="Klopp C."/>
            <person name="Cabau C."/>
            <person name="Kuhl H."/>
            <person name="Suciu R."/>
            <person name="Ciorpac M."/>
            <person name="Holostenco D."/>
            <person name="Gessner J."/>
            <person name="Wuertz S."/>
            <person name="Hohne C."/>
            <person name="Stock M."/>
            <person name="Gislard M."/>
            <person name="Lluch J."/>
            <person name="Milhes M."/>
            <person name="Lampietro C."/>
            <person name="Lopez Roques C."/>
            <person name="Donnadieu C."/>
            <person name="Du K."/>
            <person name="Schartl M."/>
            <person name="Guiguen Y."/>
        </authorList>
    </citation>
    <scope>NUCLEOTIDE SEQUENCE [LARGE SCALE GENOMIC DNA]</scope>
    <source>
        <strain evidence="13">Hh-F2</strain>
        <tissue evidence="13">Blood</tissue>
    </source>
</reference>
<keyword evidence="5" id="KW-0732">Signal</keyword>
<dbReference type="NCBIfam" id="TIGR00868">
    <property type="entry name" value="hCaCC"/>
    <property type="match status" value="1"/>
</dbReference>
<organism evidence="13 14">
    <name type="scientific">Huso huso</name>
    <name type="common">Beluga</name>
    <name type="synonym">Acipenser huso</name>
    <dbReference type="NCBI Taxonomy" id="61971"/>
    <lineage>
        <taxon>Eukaryota</taxon>
        <taxon>Metazoa</taxon>
        <taxon>Chordata</taxon>
        <taxon>Craniata</taxon>
        <taxon>Vertebrata</taxon>
        <taxon>Euteleostomi</taxon>
        <taxon>Actinopterygii</taxon>
        <taxon>Chondrostei</taxon>
        <taxon>Acipenseriformes</taxon>
        <taxon>Acipenseridae</taxon>
        <taxon>Huso</taxon>
    </lineage>
</organism>
<keyword evidence="10" id="KW-0868">Chloride</keyword>
<dbReference type="EMBL" id="JAHFZB010000011">
    <property type="protein sequence ID" value="KAK6484074.1"/>
    <property type="molecule type" value="Genomic_DNA"/>
</dbReference>
<name>A0ABR0ZGY8_HUSHU</name>
<dbReference type="SMART" id="SM00327">
    <property type="entry name" value="VWA"/>
    <property type="match status" value="1"/>
</dbReference>
<accession>A0ABR0ZGY8</accession>
<comment type="similarity">
    <text evidence="1">Belongs to the CLCR family.</text>
</comment>
<protein>
    <submittedName>
        <fullName evidence="13">Calcium-activated chloride channel regulator 1-like</fullName>
    </submittedName>
</protein>
<feature type="domain" description="VWFA" evidence="12">
    <location>
        <begin position="368"/>
        <end position="538"/>
    </location>
</feature>
<evidence type="ECO:0000256" key="4">
    <source>
        <dbReference type="ARBA" id="ARBA00022723"/>
    </source>
</evidence>
<dbReference type="PROSITE" id="PS50234">
    <property type="entry name" value="VWFA"/>
    <property type="match status" value="1"/>
</dbReference>
<evidence type="ECO:0000256" key="10">
    <source>
        <dbReference type="ARBA" id="ARBA00023214"/>
    </source>
</evidence>
<keyword evidence="11" id="KW-0472">Membrane</keyword>
<dbReference type="Pfam" id="PF13519">
    <property type="entry name" value="VWA_2"/>
    <property type="match status" value="1"/>
</dbReference>